<evidence type="ECO:0000256" key="3">
    <source>
        <dbReference type="SAM" id="Phobius"/>
    </source>
</evidence>
<name>A0A9P1DT14_9DINO</name>
<feature type="transmembrane region" description="Helical" evidence="3">
    <location>
        <begin position="422"/>
        <end position="441"/>
    </location>
</feature>
<gene>
    <name evidence="4" type="ORF">C1SCF055_LOCUS39983</name>
</gene>
<dbReference type="AlphaFoldDB" id="A0A9P1DT14"/>
<evidence type="ECO:0000313" key="4">
    <source>
        <dbReference type="EMBL" id="CAI4015135.1"/>
    </source>
</evidence>
<comment type="caution">
    <text evidence="4">The sequence shown here is derived from an EMBL/GenBank/DDBJ whole genome shotgun (WGS) entry which is preliminary data.</text>
</comment>
<dbReference type="EMBL" id="CAMXCT030006515">
    <property type="protein sequence ID" value="CAL4802447.1"/>
    <property type="molecule type" value="Genomic_DNA"/>
</dbReference>
<protein>
    <submittedName>
        <fullName evidence="4">Uncharacterized protein</fullName>
    </submittedName>
</protein>
<sequence>MADDEDAPRSRSYSRMNSGASGSMGLGAGAADLKQRMVKLDGEFKGLRAQVTQIWRLLDANGVKVPKDDAEMRNALQEERRLRLQETQGLREEMQRQKQEMRKQQQELQQFAKELQRHAKELHLQSKLGLDHTRHATTVQAVSDDLFQFKRQIYDSGVLLPKLPEVEEAPEPPVGALDLGEDVYSARLFIRLGFMKANKDARKILLSEGAPALEYSTDEEFSFGEDQEELVLGLQPIEMRKGDPGYWQITTGWFLVVLFTQFLQFVALCNLLGYAISQGDSCLTKELSGTKWWMLHLSKAAGMLAVGALMAGRIMDTVNFLMVEVLIEKGTSIEALFFAVFRLVEIVMIIFCNLAIFITSKTPDGVWLSITAITFVADLPESVVAMGKSGVLGHHICKQITEMQFTICLGAEYPWWFKPVRYITHVIMFGTIGAGACYAFIVPMQICPEDFEKPHNIFLEWFQ</sequence>
<evidence type="ECO:0000256" key="1">
    <source>
        <dbReference type="SAM" id="Coils"/>
    </source>
</evidence>
<feature type="transmembrane region" description="Helical" evidence="3">
    <location>
        <begin position="249"/>
        <end position="273"/>
    </location>
</feature>
<feature type="region of interest" description="Disordered" evidence="2">
    <location>
        <begin position="1"/>
        <end position="24"/>
    </location>
</feature>
<evidence type="ECO:0000313" key="6">
    <source>
        <dbReference type="Proteomes" id="UP001152797"/>
    </source>
</evidence>
<feature type="transmembrane region" description="Helical" evidence="3">
    <location>
        <begin position="293"/>
        <end position="314"/>
    </location>
</feature>
<keyword evidence="6" id="KW-1185">Reference proteome</keyword>
<reference evidence="5 6" key="2">
    <citation type="submission" date="2024-05" db="EMBL/GenBank/DDBJ databases">
        <authorList>
            <person name="Chen Y."/>
            <person name="Shah S."/>
            <person name="Dougan E. K."/>
            <person name="Thang M."/>
            <person name="Chan C."/>
        </authorList>
    </citation>
    <scope>NUCLEOTIDE SEQUENCE [LARGE SCALE GENOMIC DNA]</scope>
</reference>
<feature type="transmembrane region" description="Helical" evidence="3">
    <location>
        <begin position="335"/>
        <end position="358"/>
    </location>
</feature>
<organism evidence="4">
    <name type="scientific">Cladocopium goreaui</name>
    <dbReference type="NCBI Taxonomy" id="2562237"/>
    <lineage>
        <taxon>Eukaryota</taxon>
        <taxon>Sar</taxon>
        <taxon>Alveolata</taxon>
        <taxon>Dinophyceae</taxon>
        <taxon>Suessiales</taxon>
        <taxon>Symbiodiniaceae</taxon>
        <taxon>Cladocopium</taxon>
    </lineage>
</organism>
<keyword evidence="3" id="KW-1133">Transmembrane helix</keyword>
<keyword evidence="3" id="KW-0812">Transmembrane</keyword>
<evidence type="ECO:0000313" key="5">
    <source>
        <dbReference type="EMBL" id="CAL4802447.1"/>
    </source>
</evidence>
<dbReference type="EMBL" id="CAMXCT010006515">
    <property type="protein sequence ID" value="CAI4015135.1"/>
    <property type="molecule type" value="Genomic_DNA"/>
</dbReference>
<dbReference type="Proteomes" id="UP001152797">
    <property type="component" value="Unassembled WGS sequence"/>
</dbReference>
<feature type="coiled-coil region" evidence="1">
    <location>
        <begin position="30"/>
        <end position="121"/>
    </location>
</feature>
<accession>A0A9P1DT14</accession>
<keyword evidence="1" id="KW-0175">Coiled coil</keyword>
<evidence type="ECO:0000256" key="2">
    <source>
        <dbReference type="SAM" id="MobiDB-lite"/>
    </source>
</evidence>
<reference evidence="4" key="1">
    <citation type="submission" date="2022-10" db="EMBL/GenBank/DDBJ databases">
        <authorList>
            <person name="Chen Y."/>
            <person name="Dougan E. K."/>
            <person name="Chan C."/>
            <person name="Rhodes N."/>
            <person name="Thang M."/>
        </authorList>
    </citation>
    <scope>NUCLEOTIDE SEQUENCE</scope>
</reference>
<proteinExistence type="predicted"/>
<dbReference type="EMBL" id="CAMXCT020006515">
    <property type="protein sequence ID" value="CAL1168510.1"/>
    <property type="molecule type" value="Genomic_DNA"/>
</dbReference>
<keyword evidence="3" id="KW-0472">Membrane</keyword>
<dbReference type="OrthoDB" id="480723at2759"/>